<protein>
    <submittedName>
        <fullName evidence="1">Uncharacterized protein</fullName>
    </submittedName>
</protein>
<reference evidence="1 2" key="1">
    <citation type="submission" date="2016-06" db="EMBL/GenBank/DDBJ databases">
        <title>The Draft Genome Sequence and Annotation of the Desert Woodrat Neotoma lepida.</title>
        <authorList>
            <person name="Campbell M."/>
            <person name="Oakeson K.F."/>
            <person name="Yandell M."/>
            <person name="Halpert J.R."/>
            <person name="Dearing D."/>
        </authorList>
    </citation>
    <scope>NUCLEOTIDE SEQUENCE [LARGE SCALE GENOMIC DNA]</scope>
    <source>
        <strain evidence="1">417</strain>
        <tissue evidence="1">Liver</tissue>
    </source>
</reference>
<dbReference type="Proteomes" id="UP000092124">
    <property type="component" value="Unassembled WGS sequence"/>
</dbReference>
<dbReference type="STRING" id="56216.A0A1A6GIQ9"/>
<dbReference type="OrthoDB" id="10260596at2759"/>
<organism evidence="1 2">
    <name type="scientific">Neotoma lepida</name>
    <name type="common">Desert woodrat</name>
    <dbReference type="NCBI Taxonomy" id="56216"/>
    <lineage>
        <taxon>Eukaryota</taxon>
        <taxon>Metazoa</taxon>
        <taxon>Chordata</taxon>
        <taxon>Craniata</taxon>
        <taxon>Vertebrata</taxon>
        <taxon>Euteleostomi</taxon>
        <taxon>Mammalia</taxon>
        <taxon>Eutheria</taxon>
        <taxon>Euarchontoglires</taxon>
        <taxon>Glires</taxon>
        <taxon>Rodentia</taxon>
        <taxon>Myomorpha</taxon>
        <taxon>Muroidea</taxon>
        <taxon>Cricetidae</taxon>
        <taxon>Neotominae</taxon>
        <taxon>Neotoma</taxon>
    </lineage>
</organism>
<gene>
    <name evidence="1" type="ORF">A6R68_05359</name>
</gene>
<sequence>MKLNISFPATGCQTLIEVDHECKLCAFYEKKPLNQEGKRPSTKVPKIRLVSCYSVYPVIQTLTYKTQRKR</sequence>
<proteinExistence type="predicted"/>
<name>A0A1A6GIQ9_NEOLE</name>
<accession>A0A1A6GIQ9</accession>
<comment type="caution">
    <text evidence="1">The sequence shown here is derived from an EMBL/GenBank/DDBJ whole genome shotgun (WGS) entry which is preliminary data.</text>
</comment>
<keyword evidence="2" id="KW-1185">Reference proteome</keyword>
<evidence type="ECO:0000313" key="2">
    <source>
        <dbReference type="Proteomes" id="UP000092124"/>
    </source>
</evidence>
<evidence type="ECO:0000313" key="1">
    <source>
        <dbReference type="EMBL" id="OBS66101.1"/>
    </source>
</evidence>
<dbReference type="AlphaFoldDB" id="A0A1A6GIQ9"/>
<dbReference type="EMBL" id="LZPO01087506">
    <property type="protein sequence ID" value="OBS66101.1"/>
    <property type="molecule type" value="Genomic_DNA"/>
</dbReference>